<proteinExistence type="inferred from homology"/>
<evidence type="ECO:0000256" key="5">
    <source>
        <dbReference type="ARBA" id="ARBA00022723"/>
    </source>
</evidence>
<dbReference type="PANTHER" id="PTHR46300">
    <property type="entry name" value="P450, PUTATIVE (EUROFUNG)-RELATED-RELATED"/>
    <property type="match status" value="1"/>
</dbReference>
<dbReference type="Pfam" id="PF00067">
    <property type="entry name" value="p450"/>
    <property type="match status" value="1"/>
</dbReference>
<dbReference type="AlphaFoldDB" id="A0A0C3BG80"/>
<keyword evidence="4 9" id="KW-0349">Heme</keyword>
<dbReference type="GO" id="GO:0016705">
    <property type="term" value="F:oxidoreductase activity, acting on paired donors, with incorporation or reduction of molecular oxygen"/>
    <property type="evidence" value="ECO:0007669"/>
    <property type="project" value="InterPro"/>
</dbReference>
<accession>A0A0C3BG80</accession>
<keyword evidence="6 10" id="KW-0560">Oxidoreductase</keyword>
<evidence type="ECO:0000256" key="3">
    <source>
        <dbReference type="ARBA" id="ARBA00010617"/>
    </source>
</evidence>
<organism evidence="11 12">
    <name type="scientific">Serendipita vermifera MAFF 305830</name>
    <dbReference type="NCBI Taxonomy" id="933852"/>
    <lineage>
        <taxon>Eukaryota</taxon>
        <taxon>Fungi</taxon>
        <taxon>Dikarya</taxon>
        <taxon>Basidiomycota</taxon>
        <taxon>Agaricomycotina</taxon>
        <taxon>Agaricomycetes</taxon>
        <taxon>Sebacinales</taxon>
        <taxon>Serendipitaceae</taxon>
        <taxon>Serendipita</taxon>
    </lineage>
</organism>
<name>A0A0C3BG80_SERVB</name>
<dbReference type="SUPFAM" id="SSF48264">
    <property type="entry name" value="Cytochrome P450"/>
    <property type="match status" value="1"/>
</dbReference>
<sequence length="497" mass="55947">MSILDFEPAIAGGIVILTVSVLTLYLRNSNRAPGPETFPGPKPDVLIGNVRQFPKSHYKDAFKAWKDEYGDVVHVRLPGTPVLILNRWEDADELLAKRANIWSGRFMHIMINDLIGFGWSILQSQPSPPFYEMRKVFRKVLGPNAIGDYDRLIEGASQELVKDLASFSGDPLPLLQGSIGKVIITIAYGEDLWEKQGKQLVKTNTDSMELVDYVFSQIWLVNFVPIARFLPSWFPGLTFPEVAKRGKDIFHTIRYSPFGVVKGSVERGEADFSVISKYIDDPEISQESLRDATAMMYFGAVDTTSTGLTNFLYHMLVFPDVQKKVQKELDDVIGRGNAPNMASIQTAKYLKATWQESLRLLPPIPTSVPHFSQSEDHWKGAYIPKGTLVLSNISWMLRDPRIWGEDSTEFKPERFLPEFNPRADELKDVESSIFGFGRRICPGRYLAERNGIVYAAAIMSAYNIVPPNGDPIPTSVEFTGGQFLRPVKLDIHFAPRK</sequence>
<evidence type="ECO:0000256" key="1">
    <source>
        <dbReference type="ARBA" id="ARBA00001971"/>
    </source>
</evidence>
<evidence type="ECO:0000256" key="6">
    <source>
        <dbReference type="ARBA" id="ARBA00023002"/>
    </source>
</evidence>
<comment type="similarity">
    <text evidence="3 10">Belongs to the cytochrome P450 family.</text>
</comment>
<dbReference type="OrthoDB" id="2789670at2759"/>
<dbReference type="InterPro" id="IPR017972">
    <property type="entry name" value="Cyt_P450_CS"/>
</dbReference>
<evidence type="ECO:0000256" key="4">
    <source>
        <dbReference type="ARBA" id="ARBA00022617"/>
    </source>
</evidence>
<dbReference type="InterPro" id="IPR001128">
    <property type="entry name" value="Cyt_P450"/>
</dbReference>
<evidence type="ECO:0000256" key="7">
    <source>
        <dbReference type="ARBA" id="ARBA00023004"/>
    </source>
</evidence>
<gene>
    <name evidence="11" type="ORF">M408DRAFT_21235</name>
</gene>
<reference evidence="12" key="2">
    <citation type="submission" date="2015-01" db="EMBL/GenBank/DDBJ databases">
        <title>Evolutionary Origins and Diversification of the Mycorrhizal Mutualists.</title>
        <authorList>
            <consortium name="DOE Joint Genome Institute"/>
            <consortium name="Mycorrhizal Genomics Consortium"/>
            <person name="Kohler A."/>
            <person name="Kuo A."/>
            <person name="Nagy L.G."/>
            <person name="Floudas D."/>
            <person name="Copeland A."/>
            <person name="Barry K.W."/>
            <person name="Cichocki N."/>
            <person name="Veneault-Fourrey C."/>
            <person name="LaButti K."/>
            <person name="Lindquist E.A."/>
            <person name="Lipzen A."/>
            <person name="Lundell T."/>
            <person name="Morin E."/>
            <person name="Murat C."/>
            <person name="Riley R."/>
            <person name="Ohm R."/>
            <person name="Sun H."/>
            <person name="Tunlid A."/>
            <person name="Henrissat B."/>
            <person name="Grigoriev I.V."/>
            <person name="Hibbett D.S."/>
            <person name="Martin F."/>
        </authorList>
    </citation>
    <scope>NUCLEOTIDE SEQUENCE [LARGE SCALE GENOMIC DNA]</scope>
    <source>
        <strain evidence="12">MAFF 305830</strain>
    </source>
</reference>
<evidence type="ECO:0000256" key="2">
    <source>
        <dbReference type="ARBA" id="ARBA00005179"/>
    </source>
</evidence>
<dbReference type="GO" id="GO:0020037">
    <property type="term" value="F:heme binding"/>
    <property type="evidence" value="ECO:0007669"/>
    <property type="project" value="InterPro"/>
</dbReference>
<evidence type="ECO:0000256" key="8">
    <source>
        <dbReference type="ARBA" id="ARBA00023033"/>
    </source>
</evidence>
<dbReference type="GO" id="GO:0005506">
    <property type="term" value="F:iron ion binding"/>
    <property type="evidence" value="ECO:0007669"/>
    <property type="project" value="InterPro"/>
</dbReference>
<dbReference type="PANTHER" id="PTHR46300:SF7">
    <property type="entry name" value="P450, PUTATIVE (EUROFUNG)-RELATED"/>
    <property type="match status" value="1"/>
</dbReference>
<evidence type="ECO:0000313" key="11">
    <source>
        <dbReference type="EMBL" id="KIM31144.1"/>
    </source>
</evidence>
<dbReference type="Gene3D" id="1.10.630.10">
    <property type="entry name" value="Cytochrome P450"/>
    <property type="match status" value="1"/>
</dbReference>
<dbReference type="GO" id="GO:0004497">
    <property type="term" value="F:monooxygenase activity"/>
    <property type="evidence" value="ECO:0007669"/>
    <property type="project" value="UniProtKB-KW"/>
</dbReference>
<dbReference type="InterPro" id="IPR050364">
    <property type="entry name" value="Cytochrome_P450_fung"/>
</dbReference>
<keyword evidence="12" id="KW-1185">Reference proteome</keyword>
<evidence type="ECO:0000313" key="12">
    <source>
        <dbReference type="Proteomes" id="UP000054097"/>
    </source>
</evidence>
<evidence type="ECO:0000256" key="10">
    <source>
        <dbReference type="RuleBase" id="RU000461"/>
    </source>
</evidence>
<protein>
    <recommendedName>
        <fullName evidence="13">Cytochrome P450</fullName>
    </recommendedName>
</protein>
<dbReference type="EMBL" id="KN824282">
    <property type="protein sequence ID" value="KIM31144.1"/>
    <property type="molecule type" value="Genomic_DNA"/>
</dbReference>
<dbReference type="PRINTS" id="PR00463">
    <property type="entry name" value="EP450I"/>
</dbReference>
<evidence type="ECO:0008006" key="13">
    <source>
        <dbReference type="Google" id="ProtNLM"/>
    </source>
</evidence>
<comment type="pathway">
    <text evidence="2">Secondary metabolite biosynthesis.</text>
</comment>
<feature type="binding site" description="axial binding residue" evidence="9">
    <location>
        <position position="441"/>
    </location>
    <ligand>
        <name>heme</name>
        <dbReference type="ChEBI" id="CHEBI:30413"/>
    </ligand>
    <ligandPart>
        <name>Fe</name>
        <dbReference type="ChEBI" id="CHEBI:18248"/>
    </ligandPart>
</feature>
<evidence type="ECO:0000256" key="9">
    <source>
        <dbReference type="PIRSR" id="PIRSR602401-1"/>
    </source>
</evidence>
<dbReference type="Proteomes" id="UP000054097">
    <property type="component" value="Unassembled WGS sequence"/>
</dbReference>
<keyword evidence="7 9" id="KW-0408">Iron</keyword>
<keyword evidence="5 9" id="KW-0479">Metal-binding</keyword>
<keyword evidence="8 10" id="KW-0503">Monooxygenase</keyword>
<comment type="cofactor">
    <cofactor evidence="1 9">
        <name>heme</name>
        <dbReference type="ChEBI" id="CHEBI:30413"/>
    </cofactor>
</comment>
<reference evidence="11 12" key="1">
    <citation type="submission" date="2014-04" db="EMBL/GenBank/DDBJ databases">
        <authorList>
            <consortium name="DOE Joint Genome Institute"/>
            <person name="Kuo A."/>
            <person name="Zuccaro A."/>
            <person name="Kohler A."/>
            <person name="Nagy L.G."/>
            <person name="Floudas D."/>
            <person name="Copeland A."/>
            <person name="Barry K.W."/>
            <person name="Cichocki N."/>
            <person name="Veneault-Fourrey C."/>
            <person name="LaButti K."/>
            <person name="Lindquist E.A."/>
            <person name="Lipzen A."/>
            <person name="Lundell T."/>
            <person name="Morin E."/>
            <person name="Murat C."/>
            <person name="Sun H."/>
            <person name="Tunlid A."/>
            <person name="Henrissat B."/>
            <person name="Grigoriev I.V."/>
            <person name="Hibbett D.S."/>
            <person name="Martin F."/>
            <person name="Nordberg H.P."/>
            <person name="Cantor M.N."/>
            <person name="Hua S.X."/>
        </authorList>
    </citation>
    <scope>NUCLEOTIDE SEQUENCE [LARGE SCALE GENOMIC DNA]</scope>
    <source>
        <strain evidence="11 12">MAFF 305830</strain>
    </source>
</reference>
<dbReference type="PROSITE" id="PS00086">
    <property type="entry name" value="CYTOCHROME_P450"/>
    <property type="match status" value="1"/>
</dbReference>
<dbReference type="InterPro" id="IPR002401">
    <property type="entry name" value="Cyt_P450_E_grp-I"/>
</dbReference>
<dbReference type="STRING" id="933852.A0A0C3BG80"/>
<dbReference type="HOGENOM" id="CLU_001570_2_3_1"/>
<dbReference type="InterPro" id="IPR036396">
    <property type="entry name" value="Cyt_P450_sf"/>
</dbReference>